<dbReference type="EMBL" id="JAHBMH010000073">
    <property type="protein sequence ID" value="KAK1933002.1"/>
    <property type="molecule type" value="Genomic_DNA"/>
</dbReference>
<name>A0AAD9G711_BABDI</name>
<organism evidence="1 2">
    <name type="scientific">Babesia divergens</name>
    <dbReference type="NCBI Taxonomy" id="32595"/>
    <lineage>
        <taxon>Eukaryota</taxon>
        <taxon>Sar</taxon>
        <taxon>Alveolata</taxon>
        <taxon>Apicomplexa</taxon>
        <taxon>Aconoidasida</taxon>
        <taxon>Piroplasmida</taxon>
        <taxon>Babesiidae</taxon>
        <taxon>Babesia</taxon>
    </lineage>
</organism>
<proteinExistence type="predicted"/>
<accession>A0AAD9G711</accession>
<reference evidence="1" key="1">
    <citation type="journal article" date="2014" name="Nucleic Acids Res.">
        <title>The evolutionary dynamics of variant antigen genes in Babesia reveal a history of genomic innovation underlying host-parasite interaction.</title>
        <authorList>
            <person name="Jackson A.P."/>
            <person name="Otto T.D."/>
            <person name="Darby A."/>
            <person name="Ramaprasad A."/>
            <person name="Xia D."/>
            <person name="Echaide I.E."/>
            <person name="Farber M."/>
            <person name="Gahlot S."/>
            <person name="Gamble J."/>
            <person name="Gupta D."/>
            <person name="Gupta Y."/>
            <person name="Jackson L."/>
            <person name="Malandrin L."/>
            <person name="Malas T.B."/>
            <person name="Moussa E."/>
            <person name="Nair M."/>
            <person name="Reid A.J."/>
            <person name="Sanders M."/>
            <person name="Sharma J."/>
            <person name="Tracey A."/>
            <person name="Quail M.A."/>
            <person name="Weir W."/>
            <person name="Wastling J.M."/>
            <person name="Hall N."/>
            <person name="Willadsen P."/>
            <person name="Lingelbach K."/>
            <person name="Shiels B."/>
            <person name="Tait A."/>
            <person name="Berriman M."/>
            <person name="Allred D.R."/>
            <person name="Pain A."/>
        </authorList>
    </citation>
    <scope>NUCLEOTIDE SEQUENCE</scope>
    <source>
        <strain evidence="1">1802A</strain>
    </source>
</reference>
<gene>
    <name evidence="1" type="ORF">X943_001794</name>
</gene>
<comment type="caution">
    <text evidence="1">The sequence shown here is derived from an EMBL/GenBank/DDBJ whole genome shotgun (WGS) entry which is preliminary data.</text>
</comment>
<sequence length="818" mass="92147">MRSIGRSLLSLRRRVPSAPGLKRLAGLSCLDLRKEIQNSARRNLRTKAIWEQYINEVCKRIQRHEDAAKEEQVDMFTPTDISLIFSSFASARKRVPNFINYMLETARGSINKYELRDLAVLYNGLAKLGVQGDNMINSFNSSIEAKLNARTSEKVAVNFVICNMSQDIALLLNALLELDVKGLNGIFVKSSLIISSRIKYISNCHTLTLLLHSYSRLKGLAKQGARPEVLQLSQPDVEHQVAEGPSSSVPMNLKDVCAVETEPDGGNGTPGEEEQSPEDILISETTLSLLGRCVDIMLQMRPTDLMYLYKAAFNLIYVNSEGITQQLYASMVNMHKLHIRIREHLLEFEARELITLLQTFEKLDSTVQQYSQLDCDGALWVLNNEMRNTIPSLREEVVNELAYRSRVMSFADCLEFIKLLDVTDHRGVLVSRRLAYKLNKTNSWERYQRMQLWELIYCLHRRSAVATSKEAQELMVAITRNITGTLKLREVELMANLAARLGAKSGALLKKAMSVPCRADALQPSQAASLVYHLTGLGYIDHLGPILDACAKVDSAEDALKVLTAMAILKVNGLMEAPEPLILRMSELLQSGMEMQDADSTNKMALLSAAGLVDTPEQRRRYTFYPRLYAGQDYVTIRSVQLGANNKLNMDCQVISLPQCIEDIANGLQQFLAKFDQNTRLLRQYHVGDVEVPIVLQFAGETKVAVHVLMNDFYSGKRQMLRIDVYAQLKLIEQCGMRAVCCLAQDYLFGDRTQFIAQLVERCHSAAVVEANKERESHRTAAIMKCTKQLDVPLQKTDSFSRFRMLVIDRGAMAQKVN</sequence>
<evidence type="ECO:0000313" key="2">
    <source>
        <dbReference type="Proteomes" id="UP001195914"/>
    </source>
</evidence>
<keyword evidence="2" id="KW-1185">Reference proteome</keyword>
<dbReference type="AlphaFoldDB" id="A0AAD9G711"/>
<evidence type="ECO:0000313" key="1">
    <source>
        <dbReference type="EMBL" id="KAK1933002.1"/>
    </source>
</evidence>
<dbReference type="Proteomes" id="UP001195914">
    <property type="component" value="Unassembled WGS sequence"/>
</dbReference>
<protein>
    <submittedName>
        <fullName evidence="1">Uncharacterized protein</fullName>
    </submittedName>
</protein>
<reference evidence="1" key="2">
    <citation type="submission" date="2021-05" db="EMBL/GenBank/DDBJ databases">
        <authorList>
            <person name="Pain A."/>
        </authorList>
    </citation>
    <scope>NUCLEOTIDE SEQUENCE</scope>
    <source>
        <strain evidence="1">1802A</strain>
    </source>
</reference>